<comment type="caution">
    <text evidence="2">The sequence shown here is derived from an EMBL/GenBank/DDBJ whole genome shotgun (WGS) entry which is preliminary data.</text>
</comment>
<sequence>MSQALLDLELSNLFLDHKLGDFPPRIPRPLLLQLTILHDFGISTICKSSLLVLKQVFAKQQILHQKVIDLADSHLRNIFNDTSAKTYYFLCFLSKPRKNWIYQQIPRSLINSAISFITNLLSRVISMTYSSNVPRYQILVPFEKSTTVIASTSQILGFHSLQFHTQNKNVILAIIETLGKKLENIQRSQDYMQNLVNTQDTISPIQQLQQITKESPGSDSLGNKNFLTENHSYISQLQDKANKLERKYQKVKQKLNEQHEAYYTKLEYNNIEKILELVLPVNFPDLF</sequence>
<evidence type="ECO:0000256" key="1">
    <source>
        <dbReference type="SAM" id="Coils"/>
    </source>
</evidence>
<name>A0A073I0J3_9SPIT</name>
<gene>
    <name evidence="2" type="ORF">OXYTRIMIC_622</name>
</gene>
<keyword evidence="3" id="KW-1185">Reference proteome</keyword>
<keyword evidence="1" id="KW-0175">Coiled coil</keyword>
<dbReference type="Proteomes" id="UP000053232">
    <property type="component" value="Unassembled WGS sequence"/>
</dbReference>
<organism evidence="2 3">
    <name type="scientific">Oxytricha trifallax</name>
    <dbReference type="NCBI Taxonomy" id="1172189"/>
    <lineage>
        <taxon>Eukaryota</taxon>
        <taxon>Sar</taxon>
        <taxon>Alveolata</taxon>
        <taxon>Ciliophora</taxon>
        <taxon>Intramacronucleata</taxon>
        <taxon>Spirotrichea</taxon>
        <taxon>Stichotrichia</taxon>
        <taxon>Sporadotrichida</taxon>
        <taxon>Oxytrichidae</taxon>
        <taxon>Oxytrichinae</taxon>
        <taxon>Oxytricha</taxon>
    </lineage>
</organism>
<dbReference type="EMBL" id="ARYC01001461">
    <property type="protein sequence ID" value="KEJ82981.1"/>
    <property type="molecule type" value="Genomic_DNA"/>
</dbReference>
<evidence type="ECO:0000313" key="2">
    <source>
        <dbReference type="EMBL" id="KEJ82981.1"/>
    </source>
</evidence>
<proteinExistence type="predicted"/>
<reference evidence="3" key="1">
    <citation type="journal article" date="2014" name="Cell">
        <title>The Architecture of a Scrambled Genome Reveals Massive Levels of Genomic Rearrangement during Development.</title>
        <authorList>
            <person name="Chen X."/>
            <person name="Bracht J.R."/>
            <person name="Goldman A.D."/>
            <person name="Dolzhenko E."/>
            <person name="Clay D.M."/>
            <person name="Swart E.C."/>
            <person name="Perlman D.H."/>
            <person name="Doak T.G."/>
            <person name="Stuart A."/>
            <person name="Amemiya C.T."/>
            <person name="Sebra R.P."/>
            <person name="Landweber L.F."/>
        </authorList>
    </citation>
    <scope>NUCLEOTIDE SEQUENCE [LARGE SCALE GENOMIC DNA]</scope>
    <source>
        <strain evidence="3">JRB310</strain>
    </source>
</reference>
<accession>A0A073I0J3</accession>
<protein>
    <submittedName>
        <fullName evidence="2">Uncharacterized protein</fullName>
    </submittedName>
</protein>
<dbReference type="AlphaFoldDB" id="A0A073I0J3"/>
<evidence type="ECO:0000313" key="3">
    <source>
        <dbReference type="Proteomes" id="UP000053232"/>
    </source>
</evidence>
<feature type="coiled-coil region" evidence="1">
    <location>
        <begin position="234"/>
        <end position="261"/>
    </location>
</feature>